<dbReference type="Proteomes" id="UP001152484">
    <property type="component" value="Unassembled WGS sequence"/>
</dbReference>
<keyword evidence="1" id="KW-0560">Oxidoreductase</keyword>
<dbReference type="PANTHER" id="PTHR10801:SF0">
    <property type="entry name" value="DELTA(24)-STEROL REDUCTASE"/>
    <property type="match status" value="1"/>
</dbReference>
<dbReference type="AlphaFoldDB" id="A0A9P1EF73"/>
<sequence length="99" mass="11628">MIYLNPRFELRKRQGDRSYAQMYTDIGVYYAPGPVLRGDVFDGSLAVWRLENRLIENHRFQPQDAASELSEKSFSRMFDVGLYDHCRHKYKAIGTFMSV</sequence>
<dbReference type="GO" id="GO:0016628">
    <property type="term" value="F:oxidoreductase activity, acting on the CH-CH group of donors, NAD or NADP as acceptor"/>
    <property type="evidence" value="ECO:0007669"/>
    <property type="project" value="TreeGrafter"/>
</dbReference>
<reference evidence="2" key="1">
    <citation type="submission" date="2022-07" db="EMBL/GenBank/DDBJ databases">
        <authorList>
            <person name="Macas J."/>
            <person name="Novak P."/>
            <person name="Neumann P."/>
        </authorList>
    </citation>
    <scope>NUCLEOTIDE SEQUENCE</scope>
</reference>
<evidence type="ECO:0000256" key="1">
    <source>
        <dbReference type="ARBA" id="ARBA00023002"/>
    </source>
</evidence>
<dbReference type="PANTHER" id="PTHR10801">
    <property type="entry name" value="24-DEHYDROCHOLESTEROL REDUCTASE"/>
    <property type="match status" value="1"/>
</dbReference>
<dbReference type="OrthoDB" id="1288315at2759"/>
<gene>
    <name evidence="2" type="ORF">CEURO_LOCUS15595</name>
</gene>
<proteinExistence type="predicted"/>
<dbReference type="GO" id="GO:0008202">
    <property type="term" value="P:steroid metabolic process"/>
    <property type="evidence" value="ECO:0007669"/>
    <property type="project" value="TreeGrafter"/>
</dbReference>
<accession>A0A9P1EF73</accession>
<name>A0A9P1EF73_CUSEU</name>
<keyword evidence="3" id="KW-1185">Reference proteome</keyword>
<comment type="caution">
    <text evidence="2">The sequence shown here is derived from an EMBL/GenBank/DDBJ whole genome shotgun (WGS) entry which is preliminary data.</text>
</comment>
<dbReference type="GO" id="GO:0016020">
    <property type="term" value="C:membrane"/>
    <property type="evidence" value="ECO:0007669"/>
    <property type="project" value="TreeGrafter"/>
</dbReference>
<dbReference type="InterPro" id="IPR040165">
    <property type="entry name" value="Diminuto-like"/>
</dbReference>
<protein>
    <submittedName>
        <fullName evidence="2">Uncharacterized protein</fullName>
    </submittedName>
</protein>
<dbReference type="GO" id="GO:0005737">
    <property type="term" value="C:cytoplasm"/>
    <property type="evidence" value="ECO:0007669"/>
    <property type="project" value="TreeGrafter"/>
</dbReference>
<evidence type="ECO:0000313" key="3">
    <source>
        <dbReference type="Proteomes" id="UP001152484"/>
    </source>
</evidence>
<evidence type="ECO:0000313" key="2">
    <source>
        <dbReference type="EMBL" id="CAH9101900.1"/>
    </source>
</evidence>
<dbReference type="EMBL" id="CAMAPE010000038">
    <property type="protein sequence ID" value="CAH9101900.1"/>
    <property type="molecule type" value="Genomic_DNA"/>
</dbReference>
<organism evidence="2 3">
    <name type="scientific">Cuscuta europaea</name>
    <name type="common">European dodder</name>
    <dbReference type="NCBI Taxonomy" id="41803"/>
    <lineage>
        <taxon>Eukaryota</taxon>
        <taxon>Viridiplantae</taxon>
        <taxon>Streptophyta</taxon>
        <taxon>Embryophyta</taxon>
        <taxon>Tracheophyta</taxon>
        <taxon>Spermatophyta</taxon>
        <taxon>Magnoliopsida</taxon>
        <taxon>eudicotyledons</taxon>
        <taxon>Gunneridae</taxon>
        <taxon>Pentapetalae</taxon>
        <taxon>asterids</taxon>
        <taxon>lamiids</taxon>
        <taxon>Solanales</taxon>
        <taxon>Convolvulaceae</taxon>
        <taxon>Cuscuteae</taxon>
        <taxon>Cuscuta</taxon>
        <taxon>Cuscuta subgen. Cuscuta</taxon>
    </lineage>
</organism>